<dbReference type="Gene3D" id="3.30.63.10">
    <property type="entry name" value="Guanylate Kinase phosphate binding domain"/>
    <property type="match status" value="1"/>
</dbReference>
<protein>
    <recommendedName>
        <fullName evidence="5 13">Guanylate kinase</fullName>
        <ecNumber evidence="4 13">2.7.4.8</ecNumber>
    </recommendedName>
    <alternativeName>
        <fullName evidence="11 13">GMP kinase</fullName>
    </alternativeName>
</protein>
<dbReference type="GO" id="GO:0004385">
    <property type="term" value="F:GMP kinase activity"/>
    <property type="evidence" value="ECO:0007669"/>
    <property type="project" value="UniProtKB-UniRule"/>
</dbReference>
<dbReference type="PROSITE" id="PS50052">
    <property type="entry name" value="GUANYLATE_KINASE_2"/>
    <property type="match status" value="1"/>
</dbReference>
<dbReference type="Pfam" id="PF00625">
    <property type="entry name" value="Guanylate_kin"/>
    <property type="match status" value="1"/>
</dbReference>
<evidence type="ECO:0000256" key="10">
    <source>
        <dbReference type="ARBA" id="ARBA00022840"/>
    </source>
</evidence>
<comment type="catalytic activity">
    <reaction evidence="12 13">
        <text>GMP + ATP = GDP + ADP</text>
        <dbReference type="Rhea" id="RHEA:20780"/>
        <dbReference type="ChEBI" id="CHEBI:30616"/>
        <dbReference type="ChEBI" id="CHEBI:58115"/>
        <dbReference type="ChEBI" id="CHEBI:58189"/>
        <dbReference type="ChEBI" id="CHEBI:456216"/>
        <dbReference type="EC" id="2.7.4.8"/>
    </reaction>
</comment>
<dbReference type="InterPro" id="IPR008144">
    <property type="entry name" value="Guanylate_kin-like_dom"/>
</dbReference>
<evidence type="ECO:0000256" key="1">
    <source>
        <dbReference type="ARBA" id="ARBA00003531"/>
    </source>
</evidence>
<keyword evidence="16" id="KW-1185">Reference proteome</keyword>
<dbReference type="RefSeq" id="WP_160619262.1">
    <property type="nucleotide sequence ID" value="NZ_CP047652.1"/>
</dbReference>
<evidence type="ECO:0000256" key="2">
    <source>
        <dbReference type="ARBA" id="ARBA00004496"/>
    </source>
</evidence>
<evidence type="ECO:0000256" key="9">
    <source>
        <dbReference type="ARBA" id="ARBA00022777"/>
    </source>
</evidence>
<feature type="binding site" evidence="13">
    <location>
        <begin position="15"/>
        <end position="22"/>
    </location>
    <ligand>
        <name>ATP</name>
        <dbReference type="ChEBI" id="CHEBI:30616"/>
    </ligand>
</feature>
<evidence type="ECO:0000313" key="16">
    <source>
        <dbReference type="Proteomes" id="UP000463975"/>
    </source>
</evidence>
<dbReference type="Proteomes" id="UP000463975">
    <property type="component" value="Chromosome"/>
</dbReference>
<dbReference type="SMART" id="SM00072">
    <property type="entry name" value="GuKc"/>
    <property type="match status" value="1"/>
</dbReference>
<evidence type="ECO:0000256" key="4">
    <source>
        <dbReference type="ARBA" id="ARBA00012961"/>
    </source>
</evidence>
<evidence type="ECO:0000256" key="11">
    <source>
        <dbReference type="ARBA" id="ARBA00030128"/>
    </source>
</evidence>
<reference evidence="15 16" key="1">
    <citation type="submission" date="2020-01" db="EMBL/GenBank/DDBJ databases">
        <title>Genome sequencing of strain KACC 21507.</title>
        <authorList>
            <person name="Heo J."/>
            <person name="Kim S.-J."/>
            <person name="Kim J.-S."/>
            <person name="Hong S.-B."/>
            <person name="Kwon S.-W."/>
        </authorList>
    </citation>
    <scope>NUCLEOTIDE SEQUENCE [LARGE SCALE GENOMIC DNA]</scope>
    <source>
        <strain evidence="15 16">KACC 21507</strain>
    </source>
</reference>
<dbReference type="EC" id="2.7.4.8" evidence="4 13"/>
<comment type="similarity">
    <text evidence="3 13">Belongs to the guanylate kinase family.</text>
</comment>
<dbReference type="PANTHER" id="PTHR23117">
    <property type="entry name" value="GUANYLATE KINASE-RELATED"/>
    <property type="match status" value="1"/>
</dbReference>
<dbReference type="CDD" id="cd00071">
    <property type="entry name" value="GMPK"/>
    <property type="match status" value="1"/>
</dbReference>
<keyword evidence="8 13" id="KW-0547">Nucleotide-binding</keyword>
<gene>
    <name evidence="13" type="primary">gmk</name>
    <name evidence="15" type="ORF">GT348_08080</name>
</gene>
<dbReference type="SUPFAM" id="SSF52540">
    <property type="entry name" value="P-loop containing nucleoside triphosphate hydrolases"/>
    <property type="match status" value="1"/>
</dbReference>
<dbReference type="GO" id="GO:0005829">
    <property type="term" value="C:cytosol"/>
    <property type="evidence" value="ECO:0007669"/>
    <property type="project" value="TreeGrafter"/>
</dbReference>
<evidence type="ECO:0000256" key="6">
    <source>
        <dbReference type="ARBA" id="ARBA00022490"/>
    </source>
</evidence>
<keyword evidence="9 13" id="KW-0418">Kinase</keyword>
<evidence type="ECO:0000259" key="14">
    <source>
        <dbReference type="PROSITE" id="PS50052"/>
    </source>
</evidence>
<keyword evidence="7 13" id="KW-0808">Transferase</keyword>
<proteinExistence type="inferred from homology"/>
<dbReference type="HAMAP" id="MF_00328">
    <property type="entry name" value="Guanylate_kinase"/>
    <property type="match status" value="1"/>
</dbReference>
<organism evidence="15 16">
    <name type="scientific">Aristophania vespae</name>
    <dbReference type="NCBI Taxonomy" id="2697033"/>
    <lineage>
        <taxon>Bacteria</taxon>
        <taxon>Pseudomonadati</taxon>
        <taxon>Pseudomonadota</taxon>
        <taxon>Alphaproteobacteria</taxon>
        <taxon>Acetobacterales</taxon>
        <taxon>Acetobacteraceae</taxon>
        <taxon>Aristophania</taxon>
    </lineage>
</organism>
<feature type="domain" description="Guanylate kinase-like" evidence="14">
    <location>
        <begin position="8"/>
        <end position="187"/>
    </location>
</feature>
<dbReference type="InterPro" id="IPR020590">
    <property type="entry name" value="Guanylate_kinase_CS"/>
</dbReference>
<keyword evidence="6 13" id="KW-0963">Cytoplasm</keyword>
<dbReference type="KEGG" id="bomb:GT348_08080"/>
<comment type="function">
    <text evidence="1 13">Essential for recycling GMP and indirectly, cGMP.</text>
</comment>
<evidence type="ECO:0000256" key="7">
    <source>
        <dbReference type="ARBA" id="ARBA00022679"/>
    </source>
</evidence>
<dbReference type="GO" id="GO:0005524">
    <property type="term" value="F:ATP binding"/>
    <property type="evidence" value="ECO:0007669"/>
    <property type="project" value="UniProtKB-UniRule"/>
</dbReference>
<dbReference type="InterPro" id="IPR027417">
    <property type="entry name" value="P-loop_NTPase"/>
</dbReference>
<evidence type="ECO:0000256" key="5">
    <source>
        <dbReference type="ARBA" id="ARBA00016296"/>
    </source>
</evidence>
<dbReference type="Gene3D" id="3.40.50.300">
    <property type="entry name" value="P-loop containing nucleotide triphosphate hydrolases"/>
    <property type="match status" value="1"/>
</dbReference>
<dbReference type="NCBIfam" id="TIGR03263">
    <property type="entry name" value="guanyl_kin"/>
    <property type="match status" value="1"/>
</dbReference>
<evidence type="ECO:0000256" key="13">
    <source>
        <dbReference type="HAMAP-Rule" id="MF_00328"/>
    </source>
</evidence>
<evidence type="ECO:0000256" key="12">
    <source>
        <dbReference type="ARBA" id="ARBA00048594"/>
    </source>
</evidence>
<dbReference type="PROSITE" id="PS00856">
    <property type="entry name" value="GUANYLATE_KINASE_1"/>
    <property type="match status" value="1"/>
</dbReference>
<evidence type="ECO:0000256" key="3">
    <source>
        <dbReference type="ARBA" id="ARBA00005790"/>
    </source>
</evidence>
<comment type="subcellular location">
    <subcellularLocation>
        <location evidence="2 13">Cytoplasm</location>
    </subcellularLocation>
</comment>
<dbReference type="AlphaFoldDB" id="A0A6P1NF53"/>
<dbReference type="EMBL" id="CP047652">
    <property type="protein sequence ID" value="QHI96189.1"/>
    <property type="molecule type" value="Genomic_DNA"/>
</dbReference>
<accession>A0A6P1NF53</accession>
<evidence type="ECO:0000313" key="15">
    <source>
        <dbReference type="EMBL" id="QHI96189.1"/>
    </source>
</evidence>
<name>A0A6P1NF53_9PROT</name>
<dbReference type="PANTHER" id="PTHR23117:SF13">
    <property type="entry name" value="GUANYLATE KINASE"/>
    <property type="match status" value="1"/>
</dbReference>
<dbReference type="InterPro" id="IPR017665">
    <property type="entry name" value="Guanylate_kinase"/>
</dbReference>
<keyword evidence="10 13" id="KW-0067">ATP-binding</keyword>
<evidence type="ECO:0000256" key="8">
    <source>
        <dbReference type="ARBA" id="ARBA00022741"/>
    </source>
</evidence>
<dbReference type="FunFam" id="3.30.63.10:FF:000005">
    <property type="entry name" value="Guanylate kinase"/>
    <property type="match status" value="1"/>
</dbReference>
<dbReference type="InterPro" id="IPR008145">
    <property type="entry name" value="GK/Ca_channel_bsu"/>
</dbReference>
<sequence length="203" mass="22793">MSQSFRRGVCLVIAAPSGAGKSTIAQALRDTDNNLFTSVSVTTRSPRPGEKEGEHYYFRDLATFRQMAENGELLEWAEVFGRGYGTPRAPIEKALAQGKDVILDIDWQGFRLMKKALPEDVVGLFILPPSLDVLESRLRGRQSDSEEEIAKRMMAAEDEISHWSEFDYVVVNQELEKAIEEARSVLMASRLATERCSMAKTFL</sequence>